<evidence type="ECO:0000313" key="3">
    <source>
        <dbReference type="EMBL" id="MET1254582.1"/>
    </source>
</evidence>
<dbReference type="Gene3D" id="3.30.428.10">
    <property type="entry name" value="HIT-like"/>
    <property type="match status" value="1"/>
</dbReference>
<gene>
    <name evidence="3" type="ORF">ABVT43_05530</name>
</gene>
<sequence length="146" mass="17112">MSQGQQTFKLHLQLQDDSYWLGDLKLCRLLLMNDTQFPWFVLVPRITEISEVYQLPADIQQLCWQESNLLSLAIMQLFQGDKLNIAALGNVVPQLHIHHVVRYTTDICWPAPIWGKYPMQEYQQSEVVKIQQALRNSLPFEQMNQL</sequence>
<name>A0ABV2BRN1_9GAMM</name>
<organism evidence="3 4">
    <name type="scientific">Aliikangiella maris</name>
    <dbReference type="NCBI Taxonomy" id="3162458"/>
    <lineage>
        <taxon>Bacteria</taxon>
        <taxon>Pseudomonadati</taxon>
        <taxon>Pseudomonadota</taxon>
        <taxon>Gammaproteobacteria</taxon>
        <taxon>Oceanospirillales</taxon>
        <taxon>Pleioneaceae</taxon>
        <taxon>Aliikangiella</taxon>
    </lineage>
</organism>
<evidence type="ECO:0000256" key="1">
    <source>
        <dbReference type="PROSITE-ProRule" id="PRU00464"/>
    </source>
</evidence>
<keyword evidence="4" id="KW-1185">Reference proteome</keyword>
<evidence type="ECO:0000313" key="4">
    <source>
        <dbReference type="Proteomes" id="UP001548189"/>
    </source>
</evidence>
<dbReference type="RefSeq" id="WP_353874203.1">
    <property type="nucleotide sequence ID" value="NZ_JBEVCJ010000004.1"/>
</dbReference>
<comment type="caution">
    <text evidence="1">Lacks conserved residue(s) required for the propagation of feature annotation.</text>
</comment>
<dbReference type="PROSITE" id="PS51084">
    <property type="entry name" value="HIT_2"/>
    <property type="match status" value="1"/>
</dbReference>
<accession>A0ABV2BRN1</accession>
<dbReference type="PIRSF" id="PIRSF000714">
    <property type="entry name" value="HIT"/>
    <property type="match status" value="1"/>
</dbReference>
<reference evidence="3 4" key="1">
    <citation type="submission" date="2024-06" db="EMBL/GenBank/DDBJ databases">
        <authorList>
            <person name="Li F."/>
        </authorList>
    </citation>
    <scope>NUCLEOTIDE SEQUENCE [LARGE SCALE GENOMIC DNA]</scope>
    <source>
        <strain evidence="3 4">GXAS 311</strain>
    </source>
</reference>
<evidence type="ECO:0000259" key="2">
    <source>
        <dbReference type="PROSITE" id="PS51084"/>
    </source>
</evidence>
<dbReference type="InterPro" id="IPR026026">
    <property type="entry name" value="HIT_Hint"/>
</dbReference>
<dbReference type="InterPro" id="IPR036265">
    <property type="entry name" value="HIT-like_sf"/>
</dbReference>
<dbReference type="SUPFAM" id="SSF54197">
    <property type="entry name" value="HIT-like"/>
    <property type="match status" value="1"/>
</dbReference>
<dbReference type="Pfam" id="PF01230">
    <property type="entry name" value="HIT"/>
    <property type="match status" value="1"/>
</dbReference>
<proteinExistence type="predicted"/>
<dbReference type="InterPro" id="IPR011146">
    <property type="entry name" value="HIT-like"/>
</dbReference>
<dbReference type="Proteomes" id="UP001548189">
    <property type="component" value="Unassembled WGS sequence"/>
</dbReference>
<comment type="caution">
    <text evidence="3">The sequence shown here is derived from an EMBL/GenBank/DDBJ whole genome shotgun (WGS) entry which is preliminary data.</text>
</comment>
<dbReference type="EMBL" id="JBEVCJ010000004">
    <property type="protein sequence ID" value="MET1254582.1"/>
    <property type="molecule type" value="Genomic_DNA"/>
</dbReference>
<feature type="domain" description="HIT" evidence="2">
    <location>
        <begin position="7"/>
        <end position="109"/>
    </location>
</feature>
<protein>
    <submittedName>
        <fullName evidence="3">HIT domain-containing protein</fullName>
    </submittedName>
</protein>